<dbReference type="RefSeq" id="WP_173749631.1">
    <property type="nucleotide sequence ID" value="NZ_JAAITA010000014.1"/>
</dbReference>
<feature type="domain" description="Glycoside hydrolase GH146 substrate-binding" evidence="2">
    <location>
        <begin position="619"/>
        <end position="738"/>
    </location>
</feature>
<organism evidence="3 4">
    <name type="scientific">Blautia hansenii</name>
    <name type="common">Ruminococcus hansenii</name>
    <dbReference type="NCBI Taxonomy" id="1322"/>
    <lineage>
        <taxon>Bacteria</taxon>
        <taxon>Bacillati</taxon>
        <taxon>Bacillota</taxon>
        <taxon>Clostridia</taxon>
        <taxon>Lachnospirales</taxon>
        <taxon>Lachnospiraceae</taxon>
        <taxon>Blautia</taxon>
    </lineage>
</organism>
<evidence type="ECO:0000259" key="2">
    <source>
        <dbReference type="Pfam" id="PF20620"/>
    </source>
</evidence>
<dbReference type="SUPFAM" id="SSF48208">
    <property type="entry name" value="Six-hairpin glycosidases"/>
    <property type="match status" value="1"/>
</dbReference>
<dbReference type="Pfam" id="PF07944">
    <property type="entry name" value="Beta-AFase-like_GH127_cat"/>
    <property type="match status" value="1"/>
</dbReference>
<reference evidence="3 4" key="1">
    <citation type="journal article" date="2020" name="Cell Host Microbe">
        <title>Functional and Genomic Variation between Human-Derived Isolates of Lachnospiraceae Reveals Inter- and Intra-Species Diversity.</title>
        <authorList>
            <person name="Sorbara M.T."/>
            <person name="Littmann E.R."/>
            <person name="Fontana E."/>
            <person name="Moody T.U."/>
            <person name="Kohout C.E."/>
            <person name="Gjonbalaj M."/>
            <person name="Eaton V."/>
            <person name="Seok R."/>
            <person name="Leiner I.M."/>
            <person name="Pamer E.G."/>
        </authorList>
    </citation>
    <scope>NUCLEOTIDE SEQUENCE [LARGE SCALE GENOMIC DNA]</scope>
    <source>
        <strain evidence="3 4">MSK.15.26</strain>
    </source>
</reference>
<sequence>MSDKVKKAVRDFPYGTVKIKEKYKENAFKRELIYLRSLDCDRLMAGFYETAGLTPKKERYQGWEVTEIQGHTLGHYLTAVSQAYGYTKDEDLLERLIYMSAGLEECQREDGFLFASPEKIFDRVEQKKPAWVPWYTMHKILSGLLSVYTYTKNETAKKVAENLGKWISRRCLGWSEDVRKQVLAVEYGGMNDCLYELYSITQREEFLKAAHQFDEMPLFQQLYEGKDILNGLHANTTIPKVLGALKRYCVLGEEEKFYLIAAEKFWDMVVSHHSYVTGGNSEWEHFGKPDILDGERTSCNCETCNTYNMLKLSKALFEITLERKYADFYENAYLNAILSSQNPETGMTTYFQPMASGYFKVYSTPYDSFWCCTGSGMENFTKLTEGAAYKSEDTMYIIRCENCQIYWKEGGVKLAVTCEQKENAYQVKIQVTENSRVMKQPKVRLLIPKWNKQQPAIMENGISAVTEKEWILLERGLEEGHSVVITYTMELECKVLPDNVHACAFVYGPYVLSGDMGKEKMEETYTGVNVLVPQKEILLPDYIVLKKESLEEFYRNPGYFLKKTPGKMQFTLENQEKTLIFTPHYLRYQERYGIYWMVYPEGSKELKAIKEREERRYRLKREQLDVLPVGNDQYELAHHIQGEFTDSDIVDGHSARYCREKGWFSYEMQGEKDGAVLCMTLSGRDRGSVFTLFASGGFQQDIDVPKQQEEFGVLEIPLEKGCFSEEGKVRLKFQCKKGVCRIFDELYLKKKD</sequence>
<protein>
    <recommendedName>
        <fullName evidence="5">Non-reducing end beta-L-arabinofuranosidase</fullName>
    </recommendedName>
</protein>
<dbReference type="Pfam" id="PF20620">
    <property type="entry name" value="DUF6805"/>
    <property type="match status" value="1"/>
</dbReference>
<evidence type="ECO:0000259" key="1">
    <source>
        <dbReference type="Pfam" id="PF07944"/>
    </source>
</evidence>
<dbReference type="InterPro" id="IPR012878">
    <property type="entry name" value="Beta-AFase-like_GH127_cat"/>
</dbReference>
<dbReference type="PANTHER" id="PTHR31151:SF0">
    <property type="entry name" value="PROLINE-TRNA LIGASE (DUF1680)"/>
    <property type="match status" value="1"/>
</dbReference>
<dbReference type="Proteomes" id="UP000822142">
    <property type="component" value="Unassembled WGS sequence"/>
</dbReference>
<comment type="caution">
    <text evidence="3">The sequence shown here is derived from an EMBL/GenBank/DDBJ whole genome shotgun (WGS) entry which is preliminary data.</text>
</comment>
<accession>A0ABX2ICF5</accession>
<keyword evidence="4" id="KW-1185">Reference proteome</keyword>
<evidence type="ECO:0000313" key="4">
    <source>
        <dbReference type="Proteomes" id="UP000822142"/>
    </source>
</evidence>
<dbReference type="EMBL" id="JAAITA010000014">
    <property type="protein sequence ID" value="NSJ86618.1"/>
    <property type="molecule type" value="Genomic_DNA"/>
</dbReference>
<feature type="domain" description="Non-reducing end beta-L-arabinofuranosidase-like GH127 catalytic" evidence="1">
    <location>
        <begin position="17"/>
        <end position="384"/>
    </location>
</feature>
<evidence type="ECO:0008006" key="5">
    <source>
        <dbReference type="Google" id="ProtNLM"/>
    </source>
</evidence>
<gene>
    <name evidence="3" type="ORF">G5A70_10650</name>
</gene>
<evidence type="ECO:0000313" key="3">
    <source>
        <dbReference type="EMBL" id="NSJ86618.1"/>
    </source>
</evidence>
<dbReference type="InterPro" id="IPR046544">
    <property type="entry name" value="GH146_SB_dom"/>
</dbReference>
<name>A0ABX2ICF5_BLAHA</name>
<proteinExistence type="predicted"/>
<dbReference type="PANTHER" id="PTHR31151">
    <property type="entry name" value="PROLINE-TRNA LIGASE (DUF1680)"/>
    <property type="match status" value="1"/>
</dbReference>
<dbReference type="InterPro" id="IPR008928">
    <property type="entry name" value="6-hairpin_glycosidase_sf"/>
</dbReference>